<keyword evidence="2" id="KW-1185">Reference proteome</keyword>
<organism evidence="1 2">
    <name type="scientific">Chaetomium fimeti</name>
    <dbReference type="NCBI Taxonomy" id="1854472"/>
    <lineage>
        <taxon>Eukaryota</taxon>
        <taxon>Fungi</taxon>
        <taxon>Dikarya</taxon>
        <taxon>Ascomycota</taxon>
        <taxon>Pezizomycotina</taxon>
        <taxon>Sordariomycetes</taxon>
        <taxon>Sordariomycetidae</taxon>
        <taxon>Sordariales</taxon>
        <taxon>Chaetomiaceae</taxon>
        <taxon>Chaetomium</taxon>
    </lineage>
</organism>
<reference evidence="1" key="1">
    <citation type="journal article" date="2023" name="Mol. Phylogenet. Evol.">
        <title>Genome-scale phylogeny and comparative genomics of the fungal order Sordariales.</title>
        <authorList>
            <person name="Hensen N."/>
            <person name="Bonometti L."/>
            <person name="Westerberg I."/>
            <person name="Brannstrom I.O."/>
            <person name="Guillou S."/>
            <person name="Cros-Aarteil S."/>
            <person name="Calhoun S."/>
            <person name="Haridas S."/>
            <person name="Kuo A."/>
            <person name="Mondo S."/>
            <person name="Pangilinan J."/>
            <person name="Riley R."/>
            <person name="LaButti K."/>
            <person name="Andreopoulos B."/>
            <person name="Lipzen A."/>
            <person name="Chen C."/>
            <person name="Yan M."/>
            <person name="Daum C."/>
            <person name="Ng V."/>
            <person name="Clum A."/>
            <person name="Steindorff A."/>
            <person name="Ohm R.A."/>
            <person name="Martin F."/>
            <person name="Silar P."/>
            <person name="Natvig D.O."/>
            <person name="Lalanne C."/>
            <person name="Gautier V."/>
            <person name="Ament-Velasquez S.L."/>
            <person name="Kruys A."/>
            <person name="Hutchinson M.I."/>
            <person name="Powell A.J."/>
            <person name="Barry K."/>
            <person name="Miller A.N."/>
            <person name="Grigoriev I.V."/>
            <person name="Debuchy R."/>
            <person name="Gladieux P."/>
            <person name="Hiltunen Thoren M."/>
            <person name="Johannesson H."/>
        </authorList>
    </citation>
    <scope>NUCLEOTIDE SEQUENCE</scope>
    <source>
        <strain evidence="1">CBS 168.71</strain>
    </source>
</reference>
<dbReference type="Proteomes" id="UP001278766">
    <property type="component" value="Unassembled WGS sequence"/>
</dbReference>
<protein>
    <recommendedName>
        <fullName evidence="3">Thioredoxin reductase</fullName>
    </recommendedName>
</protein>
<dbReference type="GeneID" id="87835719"/>
<dbReference type="EMBL" id="JAUEPN010000004">
    <property type="protein sequence ID" value="KAK3296509.1"/>
    <property type="molecule type" value="Genomic_DNA"/>
</dbReference>
<evidence type="ECO:0000313" key="2">
    <source>
        <dbReference type="Proteomes" id="UP001278766"/>
    </source>
</evidence>
<accession>A0AAE0LTR8</accession>
<evidence type="ECO:0000313" key="1">
    <source>
        <dbReference type="EMBL" id="KAK3296509.1"/>
    </source>
</evidence>
<proteinExistence type="predicted"/>
<dbReference type="RefSeq" id="XP_062660023.1">
    <property type="nucleotide sequence ID" value="XM_062798771.1"/>
</dbReference>
<sequence length="255" mass="27721">MSSIPNRSQLFVASLARGLNTAQVPCVLWGHCLLGLHGVPSIVASIDFVIPDDCLEAGARALAQCDGLVPCPDPSSCPATSKGRHTQPPIFHAHLDDNLEVTAGLYLQSDTLWFLPPLDHSVLFPSSSLDLPPYFALASDPTVFPPWRPGRGAGVFKSAADAVVAPRSHILLEAYMRIHARDQGKRVGSFGIAMIAYMQLYVDADGFLDADLLPEPLKTSYKELQEDKKPMRQWMLELKAALGVAEEDPQSDDGY</sequence>
<evidence type="ECO:0008006" key="3">
    <source>
        <dbReference type="Google" id="ProtNLM"/>
    </source>
</evidence>
<comment type="caution">
    <text evidence="1">The sequence shown here is derived from an EMBL/GenBank/DDBJ whole genome shotgun (WGS) entry which is preliminary data.</text>
</comment>
<name>A0AAE0LTR8_9PEZI</name>
<dbReference type="AlphaFoldDB" id="A0AAE0LTR8"/>
<gene>
    <name evidence="1" type="ORF">B0H64DRAFT_171401</name>
</gene>
<reference evidence="1" key="2">
    <citation type="submission" date="2023-06" db="EMBL/GenBank/DDBJ databases">
        <authorList>
            <consortium name="Lawrence Berkeley National Laboratory"/>
            <person name="Haridas S."/>
            <person name="Hensen N."/>
            <person name="Bonometti L."/>
            <person name="Westerberg I."/>
            <person name="Brannstrom I.O."/>
            <person name="Guillou S."/>
            <person name="Cros-Aarteil S."/>
            <person name="Calhoun S."/>
            <person name="Kuo A."/>
            <person name="Mondo S."/>
            <person name="Pangilinan J."/>
            <person name="Riley R."/>
            <person name="Labutti K."/>
            <person name="Andreopoulos B."/>
            <person name="Lipzen A."/>
            <person name="Chen C."/>
            <person name="Yanf M."/>
            <person name="Daum C."/>
            <person name="Ng V."/>
            <person name="Clum A."/>
            <person name="Steindorff A."/>
            <person name="Ohm R."/>
            <person name="Martin F."/>
            <person name="Silar P."/>
            <person name="Natvig D."/>
            <person name="Lalanne C."/>
            <person name="Gautier V."/>
            <person name="Ament-Velasquez S.L."/>
            <person name="Kruys A."/>
            <person name="Hutchinson M.I."/>
            <person name="Powell A.J."/>
            <person name="Barry K."/>
            <person name="Miller A.N."/>
            <person name="Grigoriev I.V."/>
            <person name="Debuchy R."/>
            <person name="Gladieux P."/>
            <person name="Thoren M.H."/>
            <person name="Johannesson H."/>
        </authorList>
    </citation>
    <scope>NUCLEOTIDE SEQUENCE</scope>
    <source>
        <strain evidence="1">CBS 168.71</strain>
    </source>
</reference>